<dbReference type="InterPro" id="IPR038371">
    <property type="entry name" value="Cu_polyphenol_OxRdtase_sf"/>
</dbReference>
<feature type="compositionally biased region" description="Polar residues" evidence="12">
    <location>
        <begin position="208"/>
        <end position="220"/>
    </location>
</feature>
<evidence type="ECO:0000256" key="9">
    <source>
        <dbReference type="ARBA" id="ARBA00047989"/>
    </source>
</evidence>
<dbReference type="SUPFAM" id="SSF64438">
    <property type="entry name" value="CNF1/YfiH-like putative cysteine hydrolases"/>
    <property type="match status" value="1"/>
</dbReference>
<evidence type="ECO:0000256" key="12">
    <source>
        <dbReference type="SAM" id="MobiDB-lite"/>
    </source>
</evidence>
<evidence type="ECO:0000256" key="2">
    <source>
        <dbReference type="ARBA" id="ARBA00003215"/>
    </source>
</evidence>
<proteinExistence type="inferred from homology"/>
<protein>
    <submittedName>
        <fullName evidence="13">Laccase domain-containing protein</fullName>
    </submittedName>
</protein>
<feature type="region of interest" description="Disordered" evidence="12">
    <location>
        <begin position="203"/>
        <end position="250"/>
    </location>
</feature>
<dbReference type="Pfam" id="PF02578">
    <property type="entry name" value="Cu-oxidase_4"/>
    <property type="match status" value="1"/>
</dbReference>
<evidence type="ECO:0000256" key="1">
    <source>
        <dbReference type="ARBA" id="ARBA00000553"/>
    </source>
</evidence>
<comment type="catalytic activity">
    <reaction evidence="9">
        <text>adenosine + H2O + H(+) = inosine + NH4(+)</text>
        <dbReference type="Rhea" id="RHEA:24408"/>
        <dbReference type="ChEBI" id="CHEBI:15377"/>
        <dbReference type="ChEBI" id="CHEBI:15378"/>
        <dbReference type="ChEBI" id="CHEBI:16335"/>
        <dbReference type="ChEBI" id="CHEBI:17596"/>
        <dbReference type="ChEBI" id="CHEBI:28938"/>
        <dbReference type="EC" id="3.5.4.4"/>
    </reaction>
    <physiologicalReaction direction="left-to-right" evidence="9">
        <dbReference type="Rhea" id="RHEA:24409"/>
    </physiologicalReaction>
</comment>
<keyword evidence="6" id="KW-0378">Hydrolase</keyword>
<comment type="function">
    <text evidence="2">Purine nucleoside enzyme that catalyzes the phosphorolysis of adenosine and inosine nucleosides, yielding D-ribose 1-phosphate and the respective free bases, adenine and hypoxanthine. Also catalyzes the phosphorolysis of S-methyl-5'-thioadenosine into adenine and S-methyl-5-thio-alpha-D-ribose 1-phosphate. Also has adenosine deaminase activity.</text>
</comment>
<comment type="catalytic activity">
    <reaction evidence="11">
        <text>S-methyl-5'-thioadenosine + phosphate = 5-(methylsulfanyl)-alpha-D-ribose 1-phosphate + adenine</text>
        <dbReference type="Rhea" id="RHEA:11852"/>
        <dbReference type="ChEBI" id="CHEBI:16708"/>
        <dbReference type="ChEBI" id="CHEBI:17509"/>
        <dbReference type="ChEBI" id="CHEBI:43474"/>
        <dbReference type="ChEBI" id="CHEBI:58533"/>
        <dbReference type="EC" id="2.4.2.28"/>
    </reaction>
    <physiologicalReaction direction="left-to-right" evidence="11">
        <dbReference type="Rhea" id="RHEA:11853"/>
    </physiologicalReaction>
</comment>
<organism evidence="13 14">
    <name type="scientific">Kocuria coralli</name>
    <dbReference type="NCBI Taxonomy" id="1461025"/>
    <lineage>
        <taxon>Bacteria</taxon>
        <taxon>Bacillati</taxon>
        <taxon>Actinomycetota</taxon>
        <taxon>Actinomycetes</taxon>
        <taxon>Micrococcales</taxon>
        <taxon>Micrococcaceae</taxon>
        <taxon>Kocuria</taxon>
    </lineage>
</organism>
<dbReference type="RefSeq" id="WP_158033443.1">
    <property type="nucleotide sequence ID" value="NZ_ML708615.1"/>
</dbReference>
<dbReference type="InterPro" id="IPR003730">
    <property type="entry name" value="Cu_polyphenol_OxRdtase"/>
</dbReference>
<comment type="catalytic activity">
    <reaction evidence="10">
        <text>adenosine + phosphate = alpha-D-ribose 1-phosphate + adenine</text>
        <dbReference type="Rhea" id="RHEA:27642"/>
        <dbReference type="ChEBI" id="CHEBI:16335"/>
        <dbReference type="ChEBI" id="CHEBI:16708"/>
        <dbReference type="ChEBI" id="CHEBI:43474"/>
        <dbReference type="ChEBI" id="CHEBI:57720"/>
        <dbReference type="EC" id="2.4.2.1"/>
    </reaction>
    <physiologicalReaction direction="left-to-right" evidence="10">
        <dbReference type="Rhea" id="RHEA:27643"/>
    </physiologicalReaction>
</comment>
<evidence type="ECO:0000256" key="6">
    <source>
        <dbReference type="ARBA" id="ARBA00022801"/>
    </source>
</evidence>
<sequence>MYWYRGTLGPARVGFTNRGLGNVALHVPDDERAVLRRRRALEHDLEAGAGSLLFLDQVHGATVADGDAADLGAVPTADAAVSAAGRPLAVMVADCVPVLFAGTDPGDAGVCVTAVAHAGRAGLLAGVLQATAQAMRERGAVEIRALVGPSVCGACYEVPEDMAAGAERELPGIRAMTSWGTPSLDLPATAVRVLDALGVRTSRPADAPTTSCTVENQALSSHRRDPGSGRIAGVIAGPLPAVPNSPKERV</sequence>
<dbReference type="PANTHER" id="PTHR30616:SF2">
    <property type="entry name" value="PURINE NUCLEOSIDE PHOSPHORYLASE LACC1"/>
    <property type="match status" value="1"/>
</dbReference>
<keyword evidence="4" id="KW-0808">Transferase</keyword>
<name>A0A5J5KXL7_9MICC</name>
<dbReference type="GO" id="GO:0005507">
    <property type="term" value="F:copper ion binding"/>
    <property type="evidence" value="ECO:0007669"/>
    <property type="project" value="TreeGrafter"/>
</dbReference>
<dbReference type="OrthoDB" id="4279at2"/>
<accession>A0A5J5KXL7</accession>
<keyword evidence="8" id="KW-0186">Copper</keyword>
<keyword evidence="7" id="KW-0862">Zinc</keyword>
<dbReference type="GO" id="GO:0017061">
    <property type="term" value="F:S-methyl-5-thioadenosine phosphorylase activity"/>
    <property type="evidence" value="ECO:0007669"/>
    <property type="project" value="UniProtKB-EC"/>
</dbReference>
<evidence type="ECO:0000256" key="3">
    <source>
        <dbReference type="ARBA" id="ARBA00007353"/>
    </source>
</evidence>
<keyword evidence="5" id="KW-0479">Metal-binding</keyword>
<dbReference type="CDD" id="cd16833">
    <property type="entry name" value="YfiH"/>
    <property type="match status" value="1"/>
</dbReference>
<dbReference type="PANTHER" id="PTHR30616">
    <property type="entry name" value="UNCHARACTERIZED PROTEIN YFIH"/>
    <property type="match status" value="1"/>
</dbReference>
<comment type="similarity">
    <text evidence="3">Belongs to the purine nucleoside phosphorylase YfiH/LACC1 family.</text>
</comment>
<dbReference type="AlphaFoldDB" id="A0A5J5KXL7"/>
<evidence type="ECO:0000256" key="5">
    <source>
        <dbReference type="ARBA" id="ARBA00022723"/>
    </source>
</evidence>
<comment type="caution">
    <text evidence="13">The sequence shown here is derived from an EMBL/GenBank/DDBJ whole genome shotgun (WGS) entry which is preliminary data.</text>
</comment>
<dbReference type="Gene3D" id="3.60.140.10">
    <property type="entry name" value="CNF1/YfiH-like putative cysteine hydrolases"/>
    <property type="match status" value="1"/>
</dbReference>
<evidence type="ECO:0000256" key="7">
    <source>
        <dbReference type="ARBA" id="ARBA00022833"/>
    </source>
</evidence>
<evidence type="ECO:0000313" key="13">
    <source>
        <dbReference type="EMBL" id="KAA9394419.1"/>
    </source>
</evidence>
<comment type="catalytic activity">
    <reaction evidence="1">
        <text>inosine + phosphate = alpha-D-ribose 1-phosphate + hypoxanthine</text>
        <dbReference type="Rhea" id="RHEA:27646"/>
        <dbReference type="ChEBI" id="CHEBI:17368"/>
        <dbReference type="ChEBI" id="CHEBI:17596"/>
        <dbReference type="ChEBI" id="CHEBI:43474"/>
        <dbReference type="ChEBI" id="CHEBI:57720"/>
        <dbReference type="EC" id="2.4.2.1"/>
    </reaction>
    <physiologicalReaction direction="left-to-right" evidence="1">
        <dbReference type="Rhea" id="RHEA:27647"/>
    </physiologicalReaction>
</comment>
<keyword evidence="14" id="KW-1185">Reference proteome</keyword>
<dbReference type="EMBL" id="SZWF01000006">
    <property type="protein sequence ID" value="KAA9394419.1"/>
    <property type="molecule type" value="Genomic_DNA"/>
</dbReference>
<dbReference type="GO" id="GO:0016787">
    <property type="term" value="F:hydrolase activity"/>
    <property type="evidence" value="ECO:0007669"/>
    <property type="project" value="UniProtKB-KW"/>
</dbReference>
<dbReference type="Proteomes" id="UP000325957">
    <property type="component" value="Unassembled WGS sequence"/>
</dbReference>
<dbReference type="InterPro" id="IPR011324">
    <property type="entry name" value="Cytotoxic_necrot_fac-like_cat"/>
</dbReference>
<evidence type="ECO:0000313" key="14">
    <source>
        <dbReference type="Proteomes" id="UP000325957"/>
    </source>
</evidence>
<evidence type="ECO:0000256" key="11">
    <source>
        <dbReference type="ARBA" id="ARBA00049893"/>
    </source>
</evidence>
<evidence type="ECO:0000256" key="10">
    <source>
        <dbReference type="ARBA" id="ARBA00048968"/>
    </source>
</evidence>
<reference evidence="13 14" key="1">
    <citation type="submission" date="2019-05" db="EMBL/GenBank/DDBJ databases">
        <title>Kocuria coralli sp. nov., a novel actinobacterium isolated from coral reef seawater.</title>
        <authorList>
            <person name="Li J."/>
        </authorList>
    </citation>
    <scope>NUCLEOTIDE SEQUENCE [LARGE SCALE GENOMIC DNA]</scope>
    <source>
        <strain evidence="13 14">SCSIO 13007</strain>
    </source>
</reference>
<evidence type="ECO:0000256" key="4">
    <source>
        <dbReference type="ARBA" id="ARBA00022679"/>
    </source>
</evidence>
<evidence type="ECO:0000256" key="8">
    <source>
        <dbReference type="ARBA" id="ARBA00023008"/>
    </source>
</evidence>
<gene>
    <name evidence="13" type="ORF">FCK90_06210</name>
</gene>